<reference evidence="6" key="3">
    <citation type="submission" date="2024-05" db="EMBL/GenBank/DDBJ databases">
        <title>Yangia mangrovi SAOS 153D genome.</title>
        <authorList>
            <person name="Verma A."/>
            <person name="Pal Y."/>
            <person name="Sundharam S."/>
            <person name="Bisht B."/>
            <person name="Srinivasan K."/>
        </authorList>
    </citation>
    <scope>NUCLEOTIDE SEQUENCE</scope>
    <source>
        <strain evidence="6">SAOS 153D</strain>
    </source>
</reference>
<evidence type="ECO:0000313" key="8">
    <source>
        <dbReference type="Proteomes" id="UP000217448"/>
    </source>
</evidence>
<sequence>MAGWPTVAWRTGTSISSSHRCRCLRRRGPRSHASAALCSGGRSHDHARPAIKRFPSIQALRAIESVERNGALWRAAAELNVTRSAVSHQLRLLETDLGFKILERNGNRTEITPRARAYAEDVRRALSMIASSTARVSQHGLTGRLTVSAPPGFASAWLCLHIGDFLAENPDVVLNVISTHNLADTNNPEVDTFITFGQEPRPHLLIEPLMTVDFTPLCSPAYLSQFKNFNDLGILKAATLLHMNDFTDWENWMQLSGLPPENAHRGICYSDMNIVHTAVLAGQGIAIGDTVLWREELRQGRLMRPFSPSLHADTGYFLCTPEENLENRTVVEFCNWLKTRLELSRFRRTPGA</sequence>
<comment type="similarity">
    <text evidence="1">Belongs to the LysR transcriptional regulatory family.</text>
</comment>
<reference evidence="7" key="1">
    <citation type="submission" date="2017-09" db="EMBL/GenBank/DDBJ databases">
        <title>Yangia sp. SAOS 153D whole genome sequencing.</title>
        <authorList>
            <person name="Verma A."/>
            <person name="Krishnamurthi S."/>
        </authorList>
    </citation>
    <scope>NUCLEOTIDE SEQUENCE [LARGE SCALE GENOMIC DNA]</scope>
    <source>
        <strain evidence="7">SAOS 153D</strain>
    </source>
</reference>
<dbReference type="InterPro" id="IPR005119">
    <property type="entry name" value="LysR_subst-bd"/>
</dbReference>
<evidence type="ECO:0000259" key="5">
    <source>
        <dbReference type="PROSITE" id="PS50931"/>
    </source>
</evidence>
<dbReference type="PROSITE" id="PS50931">
    <property type="entry name" value="HTH_LYSR"/>
    <property type="match status" value="1"/>
</dbReference>
<organism evidence="7">
    <name type="scientific">Alloyangia mangrovi</name>
    <dbReference type="NCBI Taxonomy" id="1779329"/>
    <lineage>
        <taxon>Bacteria</taxon>
        <taxon>Pseudomonadati</taxon>
        <taxon>Pseudomonadota</taxon>
        <taxon>Alphaproteobacteria</taxon>
        <taxon>Rhodobacterales</taxon>
        <taxon>Roseobacteraceae</taxon>
        <taxon>Alloyangia</taxon>
    </lineage>
</organism>
<keyword evidence="3" id="KW-0238">DNA-binding</keyword>
<protein>
    <submittedName>
        <fullName evidence="6 7">Transcriptional regulator</fullName>
    </submittedName>
</protein>
<dbReference type="EMBL" id="NTHN02000001">
    <property type="protein sequence ID" value="MCT4368870.1"/>
    <property type="molecule type" value="Genomic_DNA"/>
</dbReference>
<dbReference type="AlphaFoldDB" id="A0A2A3JZG9"/>
<dbReference type="Proteomes" id="UP000217448">
    <property type="component" value="Unassembled WGS sequence"/>
</dbReference>
<comment type="caution">
    <text evidence="7">The sequence shown here is derived from an EMBL/GenBank/DDBJ whole genome shotgun (WGS) entry which is preliminary data.</text>
</comment>
<accession>A0A2A3JZG9</accession>
<dbReference type="InterPro" id="IPR000847">
    <property type="entry name" value="LysR_HTH_N"/>
</dbReference>
<evidence type="ECO:0000256" key="1">
    <source>
        <dbReference type="ARBA" id="ARBA00009437"/>
    </source>
</evidence>
<feature type="domain" description="HTH lysR-type" evidence="5">
    <location>
        <begin position="55"/>
        <end position="112"/>
    </location>
</feature>
<dbReference type="Pfam" id="PF03466">
    <property type="entry name" value="LysR_substrate"/>
    <property type="match status" value="1"/>
</dbReference>
<keyword evidence="8" id="KW-1185">Reference proteome</keyword>
<dbReference type="GO" id="GO:0006351">
    <property type="term" value="P:DNA-templated transcription"/>
    <property type="evidence" value="ECO:0007669"/>
    <property type="project" value="TreeGrafter"/>
</dbReference>
<keyword evidence="4" id="KW-0804">Transcription</keyword>
<dbReference type="InterPro" id="IPR058163">
    <property type="entry name" value="LysR-type_TF_proteobact-type"/>
</dbReference>
<gene>
    <name evidence="6" type="ORF">CLG85_000320</name>
    <name evidence="7" type="ORF">CLG85_03305</name>
</gene>
<dbReference type="GO" id="GO:0043565">
    <property type="term" value="F:sequence-specific DNA binding"/>
    <property type="evidence" value="ECO:0007669"/>
    <property type="project" value="TreeGrafter"/>
</dbReference>
<dbReference type="InterPro" id="IPR036388">
    <property type="entry name" value="WH-like_DNA-bd_sf"/>
</dbReference>
<dbReference type="InterPro" id="IPR036390">
    <property type="entry name" value="WH_DNA-bd_sf"/>
</dbReference>
<dbReference type="GO" id="GO:0003700">
    <property type="term" value="F:DNA-binding transcription factor activity"/>
    <property type="evidence" value="ECO:0007669"/>
    <property type="project" value="InterPro"/>
</dbReference>
<dbReference type="RefSeq" id="WP_095880978.1">
    <property type="nucleotide sequence ID" value="NZ_NTHN02000001.1"/>
</dbReference>
<evidence type="ECO:0000313" key="7">
    <source>
        <dbReference type="EMBL" id="PBD20563.1"/>
    </source>
</evidence>
<dbReference type="OrthoDB" id="9813056at2"/>
<dbReference type="CDD" id="cd08432">
    <property type="entry name" value="PBP2_GcdR_TrpI_HvrB_AmpR_like"/>
    <property type="match status" value="1"/>
</dbReference>
<dbReference type="SUPFAM" id="SSF46785">
    <property type="entry name" value="Winged helix' DNA-binding domain"/>
    <property type="match status" value="1"/>
</dbReference>
<evidence type="ECO:0000256" key="4">
    <source>
        <dbReference type="ARBA" id="ARBA00023163"/>
    </source>
</evidence>
<reference evidence="8" key="2">
    <citation type="submission" date="2023-07" db="EMBL/GenBank/DDBJ databases">
        <title>Yangia mangrovi SAOS 153D genome.</title>
        <authorList>
            <person name="Verma A."/>
            <person name="Pal Y."/>
            <person name="Sundharam S."/>
            <person name="Bisht B."/>
            <person name="Srinivasan K."/>
        </authorList>
    </citation>
    <scope>NUCLEOTIDE SEQUENCE [LARGE SCALE GENOMIC DNA]</scope>
    <source>
        <strain evidence="8">SAOS 153D</strain>
    </source>
</reference>
<proteinExistence type="inferred from homology"/>
<evidence type="ECO:0000256" key="3">
    <source>
        <dbReference type="ARBA" id="ARBA00023125"/>
    </source>
</evidence>
<dbReference type="PANTHER" id="PTHR30537:SF74">
    <property type="entry name" value="HTH-TYPE TRANSCRIPTIONAL REGULATOR TRPI"/>
    <property type="match status" value="1"/>
</dbReference>
<dbReference type="Gene3D" id="1.10.10.10">
    <property type="entry name" value="Winged helix-like DNA-binding domain superfamily/Winged helix DNA-binding domain"/>
    <property type="match status" value="1"/>
</dbReference>
<evidence type="ECO:0000313" key="6">
    <source>
        <dbReference type="EMBL" id="MCT4368870.1"/>
    </source>
</evidence>
<dbReference type="SUPFAM" id="SSF53850">
    <property type="entry name" value="Periplasmic binding protein-like II"/>
    <property type="match status" value="1"/>
</dbReference>
<dbReference type="EMBL" id="NTHN01000034">
    <property type="protein sequence ID" value="PBD20563.1"/>
    <property type="molecule type" value="Genomic_DNA"/>
</dbReference>
<dbReference type="PANTHER" id="PTHR30537">
    <property type="entry name" value="HTH-TYPE TRANSCRIPTIONAL REGULATOR"/>
    <property type="match status" value="1"/>
</dbReference>
<dbReference type="Pfam" id="PF00126">
    <property type="entry name" value="HTH_1"/>
    <property type="match status" value="1"/>
</dbReference>
<keyword evidence="2" id="KW-0805">Transcription regulation</keyword>
<dbReference type="Gene3D" id="3.40.190.10">
    <property type="entry name" value="Periplasmic binding protein-like II"/>
    <property type="match status" value="2"/>
</dbReference>
<name>A0A2A3JZG9_9RHOB</name>
<evidence type="ECO:0000256" key="2">
    <source>
        <dbReference type="ARBA" id="ARBA00023015"/>
    </source>
</evidence>